<accession>A0ABR1U5K6</accession>
<dbReference type="EMBL" id="JAQQWM010000008">
    <property type="protein sequence ID" value="KAK8054143.1"/>
    <property type="molecule type" value="Genomic_DNA"/>
</dbReference>
<dbReference type="GO" id="GO:0016787">
    <property type="term" value="F:hydrolase activity"/>
    <property type="evidence" value="ECO:0007669"/>
    <property type="project" value="UniProtKB-KW"/>
</dbReference>
<evidence type="ECO:0000313" key="2">
    <source>
        <dbReference type="EMBL" id="KAK8054143.1"/>
    </source>
</evidence>
<evidence type="ECO:0000313" key="3">
    <source>
        <dbReference type="Proteomes" id="UP001446871"/>
    </source>
</evidence>
<keyword evidence="2" id="KW-0378">Hydrolase</keyword>
<comment type="caution">
    <text evidence="2">The sequence shown here is derived from an EMBL/GenBank/DDBJ whole genome shotgun (WGS) entry which is preliminary data.</text>
</comment>
<reference evidence="2 3" key="1">
    <citation type="submission" date="2023-01" db="EMBL/GenBank/DDBJ databases">
        <title>Analysis of 21 Apiospora genomes using comparative genomics revels a genus with tremendous synthesis potential of carbohydrate active enzymes and secondary metabolites.</title>
        <authorList>
            <person name="Sorensen T."/>
        </authorList>
    </citation>
    <scope>NUCLEOTIDE SEQUENCE [LARGE SCALE GENOMIC DNA]</scope>
    <source>
        <strain evidence="2 3">CBS 83171</strain>
    </source>
</reference>
<proteinExistence type="predicted"/>
<organism evidence="2 3">
    <name type="scientific">Apiospora saccharicola</name>
    <dbReference type="NCBI Taxonomy" id="335842"/>
    <lineage>
        <taxon>Eukaryota</taxon>
        <taxon>Fungi</taxon>
        <taxon>Dikarya</taxon>
        <taxon>Ascomycota</taxon>
        <taxon>Pezizomycotina</taxon>
        <taxon>Sordariomycetes</taxon>
        <taxon>Xylariomycetidae</taxon>
        <taxon>Amphisphaeriales</taxon>
        <taxon>Apiosporaceae</taxon>
        <taxon>Apiospora</taxon>
    </lineage>
</organism>
<sequence>MSVVILSQRQHGRGHTDVNENRRELQPISQFDKLRRRRTVRHSSPIWSGSFGFCPAIHDEPQIYGTSSPGGYSALYIEQLTELVTMTLADGTPIDLFEVWLDGTSGSDTVQNFKRTGLRDVIRQRQPDEVMWGH</sequence>
<gene>
    <name evidence="2" type="ORF">PG996_013444</name>
</gene>
<evidence type="ECO:0000256" key="1">
    <source>
        <dbReference type="SAM" id="MobiDB-lite"/>
    </source>
</evidence>
<protein>
    <submittedName>
        <fullName evidence="2">Glycoside hydrolase</fullName>
    </submittedName>
</protein>
<dbReference type="Proteomes" id="UP001446871">
    <property type="component" value="Unassembled WGS sequence"/>
</dbReference>
<feature type="region of interest" description="Disordered" evidence="1">
    <location>
        <begin position="1"/>
        <end position="21"/>
    </location>
</feature>
<name>A0ABR1U5K6_9PEZI</name>
<keyword evidence="3" id="KW-1185">Reference proteome</keyword>